<evidence type="ECO:0000313" key="2">
    <source>
        <dbReference type="Proteomes" id="UP000320948"/>
    </source>
</evidence>
<evidence type="ECO:0000313" key="1">
    <source>
        <dbReference type="EMBL" id="TKW61096.1"/>
    </source>
</evidence>
<reference evidence="1 2" key="1">
    <citation type="journal article" date="2017" name="Nat. Commun.">
        <title>In situ click chemistry generation of cyclooxygenase-2 inhibitors.</title>
        <authorList>
            <person name="Bhardwaj A."/>
            <person name="Kaur J."/>
            <person name="Wuest M."/>
            <person name="Wuest F."/>
        </authorList>
    </citation>
    <scope>NUCLEOTIDE SEQUENCE [LARGE SCALE GENOMIC DNA]</scope>
    <source>
        <strain evidence="1">S2_018_000_R2_106</strain>
    </source>
</reference>
<sequence length="187" mass="21642">MKRVDYHYWLSRTLLTTREIVSLCCGVAPDDPDGMGSGYIHPDDSRYFTDAIELGVDSNNLKCIGQNKFQPRDFCQWALRPEQANLNIDPMFKQEMAVLIGRADFVPDDQRKALLFKEYSVYYDRMKGSGKKITKVQIAEEFIATCLEDPNKRWLVAPRKGDKSKASVDAASLDRMYRDFRKIRRTK</sequence>
<dbReference type="EMBL" id="VAFM01000001">
    <property type="protein sequence ID" value="TKW61096.1"/>
    <property type="molecule type" value="Genomic_DNA"/>
</dbReference>
<dbReference type="AlphaFoldDB" id="A0A6N4R188"/>
<comment type="caution">
    <text evidence="1">The sequence shown here is derived from an EMBL/GenBank/DDBJ whole genome shotgun (WGS) entry which is preliminary data.</text>
</comment>
<accession>A0A6N4R188</accession>
<name>A0A6N4R188_BLAVI</name>
<gene>
    <name evidence="1" type="ORF">DI628_00245</name>
</gene>
<organism evidence="1 2">
    <name type="scientific">Blastochloris viridis</name>
    <name type="common">Rhodopseudomonas viridis</name>
    <dbReference type="NCBI Taxonomy" id="1079"/>
    <lineage>
        <taxon>Bacteria</taxon>
        <taxon>Pseudomonadati</taxon>
        <taxon>Pseudomonadota</taxon>
        <taxon>Alphaproteobacteria</taxon>
        <taxon>Hyphomicrobiales</taxon>
        <taxon>Blastochloridaceae</taxon>
        <taxon>Blastochloris</taxon>
    </lineage>
</organism>
<proteinExistence type="predicted"/>
<protein>
    <submittedName>
        <fullName evidence="1">Uncharacterized protein</fullName>
    </submittedName>
</protein>
<dbReference type="Proteomes" id="UP000320948">
    <property type="component" value="Unassembled WGS sequence"/>
</dbReference>